<accession>A0ABW4RZQ0</accession>
<comment type="caution">
    <text evidence="1">The sequence shown here is derived from an EMBL/GenBank/DDBJ whole genome shotgun (WGS) entry which is preliminary data.</text>
</comment>
<dbReference type="InterPro" id="IPR036412">
    <property type="entry name" value="HAD-like_sf"/>
</dbReference>
<name>A0ABW4RZQ0_9ACTN</name>
<dbReference type="PANTHER" id="PTHR18901:SF38">
    <property type="entry name" value="PSEUDOURIDINE-5'-PHOSPHATASE"/>
    <property type="match status" value="1"/>
</dbReference>
<evidence type="ECO:0000313" key="1">
    <source>
        <dbReference type="EMBL" id="MFD1891098.1"/>
    </source>
</evidence>
<dbReference type="InterPro" id="IPR023198">
    <property type="entry name" value="PGP-like_dom2"/>
</dbReference>
<dbReference type="Gene3D" id="1.10.150.240">
    <property type="entry name" value="Putative phosphatase, domain 2"/>
    <property type="match status" value="1"/>
</dbReference>
<dbReference type="PANTHER" id="PTHR18901">
    <property type="entry name" value="2-DEOXYGLUCOSE-6-PHOSPHATE PHOSPHATASE 2"/>
    <property type="match status" value="1"/>
</dbReference>
<sequence length="227" mass="24429">MSTTQQSRPFAAVVFDMDGTLVDTEPVWDQVRRQLAEEDGVPWPEQATAAMMGMSTQEWSSYLSEQVGLRSDAEQSARRTIDALVARYEAGTMEVLPGAREAVALAASRGPVGIASSSPVVLIEAGMRLLGITEVVKAHVSTEQVGRGKPAPDGYLRCCELLQVDPSRCLALEDSSNGIRSALAAGMTTVAVPQPFHRPDDELLDRCAAVLDDLTGFDQALLERLAR</sequence>
<dbReference type="Proteomes" id="UP001597326">
    <property type="component" value="Unassembled WGS sequence"/>
</dbReference>
<dbReference type="SFLD" id="SFLDS00003">
    <property type="entry name" value="Haloacid_Dehalogenase"/>
    <property type="match status" value="1"/>
</dbReference>
<dbReference type="SUPFAM" id="SSF56784">
    <property type="entry name" value="HAD-like"/>
    <property type="match status" value="1"/>
</dbReference>
<reference evidence="2" key="1">
    <citation type="journal article" date="2019" name="Int. J. Syst. Evol. Microbiol.">
        <title>The Global Catalogue of Microorganisms (GCM) 10K type strain sequencing project: providing services to taxonomists for standard genome sequencing and annotation.</title>
        <authorList>
            <consortium name="The Broad Institute Genomics Platform"/>
            <consortium name="The Broad Institute Genome Sequencing Center for Infectious Disease"/>
            <person name="Wu L."/>
            <person name="Ma J."/>
        </authorList>
    </citation>
    <scope>NUCLEOTIDE SEQUENCE [LARGE SCALE GENOMIC DNA]</scope>
    <source>
        <strain evidence="2">CAIM 431</strain>
    </source>
</reference>
<keyword evidence="2" id="KW-1185">Reference proteome</keyword>
<dbReference type="GO" id="GO:0016787">
    <property type="term" value="F:hydrolase activity"/>
    <property type="evidence" value="ECO:0007669"/>
    <property type="project" value="UniProtKB-KW"/>
</dbReference>
<dbReference type="RefSeq" id="WP_343874164.1">
    <property type="nucleotide sequence ID" value="NZ_BAAAIX010000026.1"/>
</dbReference>
<dbReference type="Gene3D" id="3.40.50.1000">
    <property type="entry name" value="HAD superfamily/HAD-like"/>
    <property type="match status" value="1"/>
</dbReference>
<dbReference type="EMBL" id="JBHUFZ010000028">
    <property type="protein sequence ID" value="MFD1891098.1"/>
    <property type="molecule type" value="Genomic_DNA"/>
</dbReference>
<dbReference type="InterPro" id="IPR006439">
    <property type="entry name" value="HAD-SF_hydro_IA"/>
</dbReference>
<keyword evidence="1" id="KW-0378">Hydrolase</keyword>
<gene>
    <name evidence="1" type="ORF">ACFSCS_13035</name>
</gene>
<dbReference type="SFLD" id="SFLDG01129">
    <property type="entry name" value="C1.5:_HAD__Beta-PGM__Phosphata"/>
    <property type="match status" value="1"/>
</dbReference>
<dbReference type="SFLD" id="SFLDG01135">
    <property type="entry name" value="C1.5.6:_HAD__Beta-PGM__Phospha"/>
    <property type="match status" value="1"/>
</dbReference>
<dbReference type="Pfam" id="PF00702">
    <property type="entry name" value="Hydrolase"/>
    <property type="match status" value="1"/>
</dbReference>
<dbReference type="NCBIfam" id="TIGR01509">
    <property type="entry name" value="HAD-SF-IA-v3"/>
    <property type="match status" value="1"/>
</dbReference>
<dbReference type="CDD" id="cd07505">
    <property type="entry name" value="HAD_BPGM-like"/>
    <property type="match status" value="1"/>
</dbReference>
<organism evidence="1 2">
    <name type="scientific">Luteococcus peritonei</name>
    <dbReference type="NCBI Taxonomy" id="88874"/>
    <lineage>
        <taxon>Bacteria</taxon>
        <taxon>Bacillati</taxon>
        <taxon>Actinomycetota</taxon>
        <taxon>Actinomycetes</taxon>
        <taxon>Propionibacteriales</taxon>
        <taxon>Propionibacteriaceae</taxon>
        <taxon>Luteococcus</taxon>
    </lineage>
</organism>
<proteinExistence type="predicted"/>
<dbReference type="InterPro" id="IPR023214">
    <property type="entry name" value="HAD_sf"/>
</dbReference>
<evidence type="ECO:0000313" key="2">
    <source>
        <dbReference type="Proteomes" id="UP001597326"/>
    </source>
</evidence>
<protein>
    <submittedName>
        <fullName evidence="1">HAD family hydrolase</fullName>
    </submittedName>
</protein>